<dbReference type="InterPro" id="IPR002123">
    <property type="entry name" value="Plipid/glycerol_acylTrfase"/>
</dbReference>
<comment type="caution">
    <text evidence="5">The sequence shown here is derived from an EMBL/GenBank/DDBJ whole genome shotgun (WGS) entry which is preliminary data.</text>
</comment>
<dbReference type="EMBL" id="WHPF01000006">
    <property type="protein sequence ID" value="NNV55812.1"/>
    <property type="molecule type" value="Genomic_DNA"/>
</dbReference>
<dbReference type="AlphaFoldDB" id="A0A8J8FE39"/>
<dbReference type="SMART" id="SM00563">
    <property type="entry name" value="PlsC"/>
    <property type="match status" value="1"/>
</dbReference>
<keyword evidence="6" id="KW-1185">Reference proteome</keyword>
<dbReference type="SUPFAM" id="SSF69593">
    <property type="entry name" value="Glycerol-3-phosphate (1)-acyltransferase"/>
    <property type="match status" value="1"/>
</dbReference>
<protein>
    <submittedName>
        <fullName evidence="5">Acyltransferase</fullName>
    </submittedName>
</protein>
<keyword evidence="3 5" id="KW-0012">Acyltransferase</keyword>
<evidence type="ECO:0000256" key="2">
    <source>
        <dbReference type="ARBA" id="ARBA00022679"/>
    </source>
</evidence>
<dbReference type="GO" id="GO:0003841">
    <property type="term" value="F:1-acylglycerol-3-phosphate O-acyltransferase activity"/>
    <property type="evidence" value="ECO:0007669"/>
    <property type="project" value="TreeGrafter"/>
</dbReference>
<dbReference type="Proteomes" id="UP000598971">
    <property type="component" value="Unassembled WGS sequence"/>
</dbReference>
<proteinExistence type="predicted"/>
<dbReference type="PANTHER" id="PTHR10434">
    <property type="entry name" value="1-ACYL-SN-GLYCEROL-3-PHOSPHATE ACYLTRANSFERASE"/>
    <property type="match status" value="1"/>
</dbReference>
<dbReference type="GO" id="GO:0006654">
    <property type="term" value="P:phosphatidic acid biosynthetic process"/>
    <property type="evidence" value="ECO:0007669"/>
    <property type="project" value="TreeGrafter"/>
</dbReference>
<evidence type="ECO:0000313" key="6">
    <source>
        <dbReference type="Proteomes" id="UP000598971"/>
    </source>
</evidence>
<accession>A0A8J8FE39</accession>
<dbReference type="PANTHER" id="PTHR10434:SF9">
    <property type="entry name" value="PHOSPHOLIPID_GLYCEROL ACYLTRANSFERASE DOMAIN-CONTAINING PROTEIN"/>
    <property type="match status" value="1"/>
</dbReference>
<name>A0A8J8FE39_9BACT</name>
<evidence type="ECO:0000259" key="4">
    <source>
        <dbReference type="SMART" id="SM00563"/>
    </source>
</evidence>
<comment type="pathway">
    <text evidence="1">Lipid metabolism.</text>
</comment>
<sequence>MFRRFVLFINKITGWKTDDNIPPEIKRCIIIAAPHTSNWDFWYMIASFSIYRLRIRYTIKKEWMQFPFSLITKPLGGIAIDRSPKQANAQRISHTEAMIKLFTEQDELIVVVTPEGTRSRREHWHTGFYHIAKNAGVPICLGYVDYAKKIAGIGKTIYPTEMQKDMKEIMSFYQSMHAKFPEKFSVDIDYV</sequence>
<organism evidence="5 6">
    <name type="scientific">Limnovirga soli</name>
    <dbReference type="NCBI Taxonomy" id="2656915"/>
    <lineage>
        <taxon>Bacteria</taxon>
        <taxon>Pseudomonadati</taxon>
        <taxon>Bacteroidota</taxon>
        <taxon>Chitinophagia</taxon>
        <taxon>Chitinophagales</taxon>
        <taxon>Chitinophagaceae</taxon>
        <taxon>Limnovirga</taxon>
    </lineage>
</organism>
<keyword evidence="2" id="KW-0808">Transferase</keyword>
<dbReference type="RefSeq" id="WP_171607741.1">
    <property type="nucleotide sequence ID" value="NZ_WHPF01000006.1"/>
</dbReference>
<feature type="domain" description="Phospholipid/glycerol acyltransferase" evidence="4">
    <location>
        <begin position="29"/>
        <end position="144"/>
    </location>
</feature>
<evidence type="ECO:0000256" key="3">
    <source>
        <dbReference type="ARBA" id="ARBA00023315"/>
    </source>
</evidence>
<reference evidence="5" key="1">
    <citation type="submission" date="2019-10" db="EMBL/GenBank/DDBJ databases">
        <title>Draft genome sequence of Panacibacter sp. KCS-6.</title>
        <authorList>
            <person name="Yim K.J."/>
        </authorList>
    </citation>
    <scope>NUCLEOTIDE SEQUENCE</scope>
    <source>
        <strain evidence="5">KCS-6</strain>
    </source>
</reference>
<evidence type="ECO:0000313" key="5">
    <source>
        <dbReference type="EMBL" id="NNV55812.1"/>
    </source>
</evidence>
<evidence type="ECO:0000256" key="1">
    <source>
        <dbReference type="ARBA" id="ARBA00005189"/>
    </source>
</evidence>
<gene>
    <name evidence="5" type="ORF">GD597_10105</name>
</gene>
<dbReference type="Pfam" id="PF01553">
    <property type="entry name" value="Acyltransferase"/>
    <property type="match status" value="1"/>
</dbReference>